<keyword evidence="6 9" id="KW-0648">Protein biosynthesis</keyword>
<dbReference type="InterPro" id="IPR001278">
    <property type="entry name" value="Arg-tRNA-ligase"/>
</dbReference>
<evidence type="ECO:0000256" key="5">
    <source>
        <dbReference type="ARBA" id="ARBA00022840"/>
    </source>
</evidence>
<dbReference type="Gene3D" id="3.30.1360.70">
    <property type="entry name" value="Arginyl tRNA synthetase N-terminal domain"/>
    <property type="match status" value="1"/>
</dbReference>
<dbReference type="Gene3D" id="1.10.730.10">
    <property type="entry name" value="Isoleucyl-tRNA Synthetase, Domain 1"/>
    <property type="match status" value="1"/>
</dbReference>
<protein>
    <recommendedName>
        <fullName evidence="9">Arginine--tRNA ligase</fullName>
        <ecNumber evidence="9">6.1.1.19</ecNumber>
    </recommendedName>
    <alternativeName>
        <fullName evidence="9">Arginyl-tRNA synthetase</fullName>
        <shortName evidence="9">ArgRS</shortName>
    </alternativeName>
</protein>
<dbReference type="NCBIfam" id="TIGR00456">
    <property type="entry name" value="argS"/>
    <property type="match status" value="1"/>
</dbReference>
<dbReference type="InterPro" id="IPR005148">
    <property type="entry name" value="Arg-tRNA-synth_N"/>
</dbReference>
<keyword evidence="4 9" id="KW-0547">Nucleotide-binding</keyword>
<dbReference type="InterPro" id="IPR008909">
    <property type="entry name" value="DALR_anticod-bd"/>
</dbReference>
<dbReference type="InterPro" id="IPR014729">
    <property type="entry name" value="Rossmann-like_a/b/a_fold"/>
</dbReference>
<dbReference type="SMART" id="SM00836">
    <property type="entry name" value="DALR_1"/>
    <property type="match status" value="1"/>
</dbReference>
<dbReference type="RefSeq" id="WP_055257131.1">
    <property type="nucleotide sequence ID" value="NZ_BCMV01000062.1"/>
</dbReference>
<evidence type="ECO:0000256" key="2">
    <source>
        <dbReference type="ARBA" id="ARBA00022490"/>
    </source>
</evidence>
<keyword evidence="7 9" id="KW-0030">Aminoacyl-tRNA synthetase</keyword>
<dbReference type="CDD" id="cd07956">
    <property type="entry name" value="Anticodon_Ia_Arg"/>
    <property type="match status" value="1"/>
</dbReference>
<evidence type="ECO:0000256" key="1">
    <source>
        <dbReference type="ARBA" id="ARBA00005594"/>
    </source>
</evidence>
<dbReference type="SUPFAM" id="SSF47323">
    <property type="entry name" value="Anticodon-binding domain of a subclass of class I aminoacyl-tRNA synthetases"/>
    <property type="match status" value="1"/>
</dbReference>
<name>A0ABP2ALZ1_SARVE</name>
<evidence type="ECO:0000256" key="3">
    <source>
        <dbReference type="ARBA" id="ARBA00022598"/>
    </source>
</evidence>
<dbReference type="InterPro" id="IPR001412">
    <property type="entry name" value="aa-tRNA-synth_I_CS"/>
</dbReference>
<dbReference type="SUPFAM" id="SSF55190">
    <property type="entry name" value="Arginyl-tRNA synthetase (ArgRS), N-terminal 'additional' domain"/>
    <property type="match status" value="1"/>
</dbReference>
<feature type="domain" description="DALR anticodon binding" evidence="11">
    <location>
        <begin position="448"/>
        <end position="563"/>
    </location>
</feature>
<dbReference type="Pfam" id="PF00750">
    <property type="entry name" value="tRNA-synt_1d"/>
    <property type="match status" value="1"/>
</dbReference>
<organism evidence="13 14">
    <name type="scientific">Sarcina ventriculi</name>
    <name type="common">Clostridium ventriculi</name>
    <dbReference type="NCBI Taxonomy" id="1267"/>
    <lineage>
        <taxon>Bacteria</taxon>
        <taxon>Bacillati</taxon>
        <taxon>Bacillota</taxon>
        <taxon>Clostridia</taxon>
        <taxon>Eubacteriales</taxon>
        <taxon>Clostridiaceae</taxon>
        <taxon>Sarcina</taxon>
    </lineage>
</organism>
<dbReference type="SUPFAM" id="SSF52374">
    <property type="entry name" value="Nucleotidylyl transferase"/>
    <property type="match status" value="1"/>
</dbReference>
<evidence type="ECO:0000256" key="9">
    <source>
        <dbReference type="HAMAP-Rule" id="MF_00123"/>
    </source>
</evidence>
<gene>
    <name evidence="9 13" type="primary">argS</name>
    <name evidence="13" type="ORF">ERS852473_00234</name>
</gene>
<dbReference type="CDD" id="cd00671">
    <property type="entry name" value="ArgRS_core"/>
    <property type="match status" value="1"/>
</dbReference>
<evidence type="ECO:0000256" key="6">
    <source>
        <dbReference type="ARBA" id="ARBA00022917"/>
    </source>
</evidence>
<comment type="subunit">
    <text evidence="9">Monomer.</text>
</comment>
<dbReference type="Pfam" id="PF03485">
    <property type="entry name" value="Arg_tRNA_synt_N"/>
    <property type="match status" value="1"/>
</dbReference>
<dbReference type="PROSITE" id="PS00178">
    <property type="entry name" value="AA_TRNA_LIGASE_I"/>
    <property type="match status" value="1"/>
</dbReference>
<dbReference type="SMART" id="SM01016">
    <property type="entry name" value="Arg_tRNA_synt_N"/>
    <property type="match status" value="1"/>
</dbReference>
<sequence>MDYKKIVATRLKENIDLDLDKIESLIEIPPKSDMGDFAFPCFQLAKVMKKAPNMIAKDIADVINKDGFEKVESLGPYINFFMDKVKFSESIVNEILSEKDSYGSSKIGDGKRYLVEYSSPNIAKPFHVGHLFTTAIGNALYKMLKFEGYDTVRINHLGDWGTQFGKLISAYKRWGNEEAIEKSPITELLRIYVKFHDEAEKNPSLEDEGRMYFKKLEEGDNEAVELWKRFKDLSLKEFNNIYSILGVDFDSWAGESFYNDKMDIVVKELEEKNVLTDSNGAKVVMLDEYNMPPCIVVKSDGASIYATRDLAAAMYRKKHYNFDKCIYVVGKDQILHFKQVFKTLELAGHTWAKDCVHIPFGLVKFADRKLSTRKGNVVLLEELLKEAVAKTLETINVKNPELKEKEMVAKEIGIGAVLFTYLKNSREKDIVFDWDEMLSFEGETGPYVQYSYARAKSILRKAEGINGDADFSKLTSKEEFELTKVLEGFNKAILLAIDRLEPSVVTRYTIEVAKAFNKFYNAHSVLNLEDTGLKVARLKLIEATAQVIKNSLNLIGINVVEEM</sequence>
<dbReference type="EMBL" id="CYZR01000001">
    <property type="protein sequence ID" value="CUN46674.1"/>
    <property type="molecule type" value="Genomic_DNA"/>
</dbReference>
<keyword evidence="2 9" id="KW-0963">Cytoplasm</keyword>
<evidence type="ECO:0000259" key="12">
    <source>
        <dbReference type="SMART" id="SM01016"/>
    </source>
</evidence>
<dbReference type="PANTHER" id="PTHR11956">
    <property type="entry name" value="ARGINYL-TRNA SYNTHETASE"/>
    <property type="match status" value="1"/>
</dbReference>
<evidence type="ECO:0000256" key="4">
    <source>
        <dbReference type="ARBA" id="ARBA00022741"/>
    </source>
</evidence>
<accession>A0ABP2ALZ1</accession>
<comment type="caution">
    <text evidence="13">The sequence shown here is derived from an EMBL/GenBank/DDBJ whole genome shotgun (WGS) entry which is preliminary data.</text>
</comment>
<dbReference type="InterPro" id="IPR035684">
    <property type="entry name" value="ArgRS_core"/>
</dbReference>
<keyword evidence="3 9" id="KW-0436">Ligase</keyword>
<keyword evidence="14" id="KW-1185">Reference proteome</keyword>
<evidence type="ECO:0000313" key="14">
    <source>
        <dbReference type="Proteomes" id="UP000095488"/>
    </source>
</evidence>
<reference evidence="13 14" key="1">
    <citation type="submission" date="2015-09" db="EMBL/GenBank/DDBJ databases">
        <authorList>
            <consortium name="Pathogen Informatics"/>
            <person name="Wu L."/>
            <person name="Ma J."/>
        </authorList>
    </citation>
    <scope>NUCLEOTIDE SEQUENCE [LARGE SCALE GENOMIC DNA]</scope>
    <source>
        <strain evidence="13 14">2789STDY5834858</strain>
    </source>
</reference>
<comment type="subcellular location">
    <subcellularLocation>
        <location evidence="9">Cytoplasm</location>
    </subcellularLocation>
</comment>
<dbReference type="Gene3D" id="3.40.50.620">
    <property type="entry name" value="HUPs"/>
    <property type="match status" value="1"/>
</dbReference>
<dbReference type="PANTHER" id="PTHR11956:SF5">
    <property type="entry name" value="ARGININE--TRNA LIGASE, CYTOPLASMIC"/>
    <property type="match status" value="1"/>
</dbReference>
<evidence type="ECO:0000256" key="7">
    <source>
        <dbReference type="ARBA" id="ARBA00023146"/>
    </source>
</evidence>
<dbReference type="Pfam" id="PF05746">
    <property type="entry name" value="DALR_1"/>
    <property type="match status" value="1"/>
</dbReference>
<evidence type="ECO:0000256" key="8">
    <source>
        <dbReference type="ARBA" id="ARBA00049339"/>
    </source>
</evidence>
<dbReference type="PRINTS" id="PR01038">
    <property type="entry name" value="TRNASYNTHARG"/>
</dbReference>
<evidence type="ECO:0000259" key="11">
    <source>
        <dbReference type="SMART" id="SM00836"/>
    </source>
</evidence>
<evidence type="ECO:0000313" key="13">
    <source>
        <dbReference type="EMBL" id="CUN46674.1"/>
    </source>
</evidence>
<dbReference type="EC" id="6.1.1.19" evidence="9"/>
<comment type="similarity">
    <text evidence="1 9 10">Belongs to the class-I aminoacyl-tRNA synthetase family.</text>
</comment>
<keyword evidence="5 9" id="KW-0067">ATP-binding</keyword>
<dbReference type="InterPro" id="IPR009080">
    <property type="entry name" value="tRNAsynth_Ia_anticodon-bd"/>
</dbReference>
<dbReference type="GO" id="GO:0004814">
    <property type="term" value="F:arginine-tRNA ligase activity"/>
    <property type="evidence" value="ECO:0007669"/>
    <property type="project" value="UniProtKB-EC"/>
</dbReference>
<dbReference type="HAMAP" id="MF_00123">
    <property type="entry name" value="Arg_tRNA_synth"/>
    <property type="match status" value="1"/>
</dbReference>
<dbReference type="Proteomes" id="UP000095488">
    <property type="component" value="Unassembled WGS sequence"/>
</dbReference>
<comment type="catalytic activity">
    <reaction evidence="8 9">
        <text>tRNA(Arg) + L-arginine + ATP = L-arginyl-tRNA(Arg) + AMP + diphosphate</text>
        <dbReference type="Rhea" id="RHEA:20301"/>
        <dbReference type="Rhea" id="RHEA-COMP:9658"/>
        <dbReference type="Rhea" id="RHEA-COMP:9673"/>
        <dbReference type="ChEBI" id="CHEBI:30616"/>
        <dbReference type="ChEBI" id="CHEBI:32682"/>
        <dbReference type="ChEBI" id="CHEBI:33019"/>
        <dbReference type="ChEBI" id="CHEBI:78442"/>
        <dbReference type="ChEBI" id="CHEBI:78513"/>
        <dbReference type="ChEBI" id="CHEBI:456215"/>
        <dbReference type="EC" id="6.1.1.19"/>
    </reaction>
</comment>
<dbReference type="InterPro" id="IPR036695">
    <property type="entry name" value="Arg-tRNA-synth_N_sf"/>
</dbReference>
<feature type="domain" description="Arginyl tRNA synthetase N-terminal" evidence="12">
    <location>
        <begin position="1"/>
        <end position="82"/>
    </location>
</feature>
<feature type="short sequence motif" description="'HIGH' region" evidence="9">
    <location>
        <begin position="120"/>
        <end position="130"/>
    </location>
</feature>
<proteinExistence type="inferred from homology"/>
<evidence type="ECO:0000256" key="10">
    <source>
        <dbReference type="RuleBase" id="RU363038"/>
    </source>
</evidence>